<feature type="domain" description="N-acetyltransferase" evidence="3">
    <location>
        <begin position="25"/>
        <end position="154"/>
    </location>
</feature>
<comment type="caution">
    <text evidence="4">The sequence shown here is derived from an EMBL/GenBank/DDBJ whole genome shotgun (WGS) entry which is preliminary data.</text>
</comment>
<accession>A0ABT2GWA5</accession>
<evidence type="ECO:0000259" key="3">
    <source>
        <dbReference type="PROSITE" id="PS51186"/>
    </source>
</evidence>
<gene>
    <name evidence="4" type="ORF">N1032_00600</name>
</gene>
<dbReference type="EMBL" id="JANLCJ010000001">
    <property type="protein sequence ID" value="MCS5732242.1"/>
    <property type="molecule type" value="Genomic_DNA"/>
</dbReference>
<dbReference type="CDD" id="cd04301">
    <property type="entry name" value="NAT_SF"/>
    <property type="match status" value="1"/>
</dbReference>
<name>A0ABT2GWA5_9MICO</name>
<dbReference type="InterPro" id="IPR000182">
    <property type="entry name" value="GNAT_dom"/>
</dbReference>
<dbReference type="Pfam" id="PF00583">
    <property type="entry name" value="Acetyltransf_1"/>
    <property type="match status" value="1"/>
</dbReference>
<evidence type="ECO:0000313" key="5">
    <source>
        <dbReference type="Proteomes" id="UP001165586"/>
    </source>
</evidence>
<protein>
    <submittedName>
        <fullName evidence="4">GNAT family N-acetyltransferase</fullName>
    </submittedName>
</protein>
<keyword evidence="5" id="KW-1185">Reference proteome</keyword>
<proteinExistence type="predicted"/>
<dbReference type="PANTHER" id="PTHR43420:SF51">
    <property type="entry name" value="PEPTIDYL-LYSINE N-ACETYLTRANSFERASE YIAC"/>
    <property type="match status" value="1"/>
</dbReference>
<dbReference type="Proteomes" id="UP001165586">
    <property type="component" value="Unassembled WGS sequence"/>
</dbReference>
<evidence type="ECO:0000256" key="1">
    <source>
        <dbReference type="ARBA" id="ARBA00022679"/>
    </source>
</evidence>
<organism evidence="4 5">
    <name type="scientific">Herbiconiux daphne</name>
    <dbReference type="NCBI Taxonomy" id="2970914"/>
    <lineage>
        <taxon>Bacteria</taxon>
        <taxon>Bacillati</taxon>
        <taxon>Actinomycetota</taxon>
        <taxon>Actinomycetes</taxon>
        <taxon>Micrococcales</taxon>
        <taxon>Microbacteriaceae</taxon>
        <taxon>Herbiconiux</taxon>
    </lineage>
</organism>
<evidence type="ECO:0000313" key="4">
    <source>
        <dbReference type="EMBL" id="MCS5732242.1"/>
    </source>
</evidence>
<dbReference type="SUPFAM" id="SSF55729">
    <property type="entry name" value="Acyl-CoA N-acyltransferases (Nat)"/>
    <property type="match status" value="1"/>
</dbReference>
<dbReference type="InterPro" id="IPR050680">
    <property type="entry name" value="YpeA/RimI_acetyltransf"/>
</dbReference>
<keyword evidence="1" id="KW-0808">Transferase</keyword>
<evidence type="ECO:0000256" key="2">
    <source>
        <dbReference type="ARBA" id="ARBA00023315"/>
    </source>
</evidence>
<dbReference type="InterPro" id="IPR016181">
    <property type="entry name" value="Acyl_CoA_acyltransferase"/>
</dbReference>
<dbReference type="PANTHER" id="PTHR43420">
    <property type="entry name" value="ACETYLTRANSFERASE"/>
    <property type="match status" value="1"/>
</dbReference>
<dbReference type="Gene3D" id="3.40.630.30">
    <property type="match status" value="1"/>
</dbReference>
<sequence length="154" mass="16998">MVAALRPMPADVLGPWLASSHDEYLRERIAAGDSPEYAQQRADEADAEYFPDGRPAEGQQVYQVVDGDDVVGVLWIGPVSLQRPHEWWVFDIAIDEPHRGKGLGRATMLLAESEARRLGAVKLGLNVFGHNRVAQNLYTSLGYEPTAINMAKTL</sequence>
<reference evidence="4" key="1">
    <citation type="submission" date="2022-08" db="EMBL/GenBank/DDBJ databases">
        <authorList>
            <person name="Deng Y."/>
            <person name="Han X.-F."/>
            <person name="Zhang Y.-Q."/>
        </authorList>
    </citation>
    <scope>NUCLEOTIDE SEQUENCE</scope>
    <source>
        <strain evidence="4">CPCC 203386</strain>
    </source>
</reference>
<dbReference type="RefSeq" id="WP_259536781.1">
    <property type="nucleotide sequence ID" value="NZ_JANLCJ010000001.1"/>
</dbReference>
<keyword evidence="2" id="KW-0012">Acyltransferase</keyword>
<dbReference type="PROSITE" id="PS51186">
    <property type="entry name" value="GNAT"/>
    <property type="match status" value="1"/>
</dbReference>